<evidence type="ECO:0000313" key="2">
    <source>
        <dbReference type="EMBL" id="ACU06128.1"/>
    </source>
</evidence>
<gene>
    <name evidence="2" type="ordered locus">Phep_3937</name>
</gene>
<keyword evidence="3" id="KW-1185">Reference proteome</keyword>
<accession>C6XVQ3</accession>
<dbReference type="OrthoDB" id="6290225at2"/>
<sequence length="181" mass="20594">MEINKNIFIRGNHIDLRLLTKEDISGNYSNWLNDPEITHYNSHGRFPATNEDLVNYVEQSRISRNALVLAVVDQATQAHIGNVSLQSINWIDRNAEIAFLLGEKAYWGKGIMLEAGEMLINHGFKMLNLHRIYCGTSSENVGMQRLALKLGMIEEGLRKDALYKQGKYVDVIEYGILSKKI</sequence>
<evidence type="ECO:0000313" key="3">
    <source>
        <dbReference type="Proteomes" id="UP000000852"/>
    </source>
</evidence>
<dbReference type="EMBL" id="CP001681">
    <property type="protein sequence ID" value="ACU06128.1"/>
    <property type="molecule type" value="Genomic_DNA"/>
</dbReference>
<dbReference type="InterPro" id="IPR000182">
    <property type="entry name" value="GNAT_dom"/>
</dbReference>
<dbReference type="InterPro" id="IPR016181">
    <property type="entry name" value="Acyl_CoA_acyltransferase"/>
</dbReference>
<dbReference type="Pfam" id="PF13302">
    <property type="entry name" value="Acetyltransf_3"/>
    <property type="match status" value="1"/>
</dbReference>
<dbReference type="STRING" id="485917.Phep_3937"/>
<keyword evidence="2" id="KW-0808">Transferase</keyword>
<dbReference type="Gene3D" id="3.40.630.30">
    <property type="match status" value="1"/>
</dbReference>
<dbReference type="PROSITE" id="PS51186">
    <property type="entry name" value="GNAT"/>
    <property type="match status" value="1"/>
</dbReference>
<reference evidence="2 3" key="1">
    <citation type="journal article" date="2009" name="Stand. Genomic Sci.">
        <title>Complete genome sequence of Pedobacter heparinus type strain (HIM 762-3).</title>
        <authorList>
            <person name="Han C."/>
            <person name="Spring S."/>
            <person name="Lapidus A."/>
            <person name="Del Rio T.G."/>
            <person name="Tice H."/>
            <person name="Copeland A."/>
            <person name="Cheng J.F."/>
            <person name="Lucas S."/>
            <person name="Chen F."/>
            <person name="Nolan M."/>
            <person name="Bruce D."/>
            <person name="Goodwin L."/>
            <person name="Pitluck S."/>
            <person name="Ivanova N."/>
            <person name="Mavromatis K."/>
            <person name="Mikhailova N."/>
            <person name="Pati A."/>
            <person name="Chen A."/>
            <person name="Palaniappan K."/>
            <person name="Land M."/>
            <person name="Hauser L."/>
            <person name="Chang Y.J."/>
            <person name="Jeffries C.C."/>
            <person name="Saunders E."/>
            <person name="Chertkov O."/>
            <person name="Brettin T."/>
            <person name="Goker M."/>
            <person name="Rohde M."/>
            <person name="Bristow J."/>
            <person name="Eisen J.A."/>
            <person name="Markowitz V."/>
            <person name="Hugenholtz P."/>
            <person name="Kyrpides N.C."/>
            <person name="Klenk H.P."/>
            <person name="Detter J.C."/>
        </authorList>
    </citation>
    <scope>NUCLEOTIDE SEQUENCE [LARGE SCALE GENOMIC DNA]</scope>
    <source>
        <strain evidence="3">ATCC 13125 / DSM 2366 / CIP 104194 / JCM 7457 / NBRC 12017 / NCIMB 9290 / NRRL B-14731 / HIM 762-3</strain>
    </source>
</reference>
<dbReference type="PANTHER" id="PTHR43415:SF3">
    <property type="entry name" value="GNAT-FAMILY ACETYLTRANSFERASE"/>
    <property type="match status" value="1"/>
</dbReference>
<dbReference type="PANTHER" id="PTHR43415">
    <property type="entry name" value="SPERMIDINE N(1)-ACETYLTRANSFERASE"/>
    <property type="match status" value="1"/>
</dbReference>
<dbReference type="AlphaFoldDB" id="C6XVQ3"/>
<feature type="domain" description="N-acetyltransferase" evidence="1">
    <location>
        <begin position="14"/>
        <end position="175"/>
    </location>
</feature>
<dbReference type="RefSeq" id="WP_015809736.1">
    <property type="nucleotide sequence ID" value="NC_013061.1"/>
</dbReference>
<dbReference type="KEGG" id="phe:Phep_3937"/>
<proteinExistence type="predicted"/>
<protein>
    <submittedName>
        <fullName evidence="2">GCN5-related N-acetyltransferase</fullName>
    </submittedName>
</protein>
<dbReference type="Proteomes" id="UP000000852">
    <property type="component" value="Chromosome"/>
</dbReference>
<dbReference type="eggNOG" id="COG1670">
    <property type="taxonomic scope" value="Bacteria"/>
</dbReference>
<dbReference type="GO" id="GO:0016747">
    <property type="term" value="F:acyltransferase activity, transferring groups other than amino-acyl groups"/>
    <property type="evidence" value="ECO:0007669"/>
    <property type="project" value="InterPro"/>
</dbReference>
<evidence type="ECO:0000259" key="1">
    <source>
        <dbReference type="PROSITE" id="PS51186"/>
    </source>
</evidence>
<organism evidence="2 3">
    <name type="scientific">Pedobacter heparinus (strain ATCC 13125 / DSM 2366 / CIP 104194 / JCM 7457 / NBRC 12017 / NCIMB 9290 / NRRL B-14731 / HIM 762-3)</name>
    <dbReference type="NCBI Taxonomy" id="485917"/>
    <lineage>
        <taxon>Bacteria</taxon>
        <taxon>Pseudomonadati</taxon>
        <taxon>Bacteroidota</taxon>
        <taxon>Sphingobacteriia</taxon>
        <taxon>Sphingobacteriales</taxon>
        <taxon>Sphingobacteriaceae</taxon>
        <taxon>Pedobacter</taxon>
    </lineage>
</organism>
<name>C6XVQ3_PEDHD</name>
<dbReference type="HOGENOM" id="CLU_013985_3_2_10"/>
<dbReference type="SUPFAM" id="SSF55729">
    <property type="entry name" value="Acyl-CoA N-acyltransferases (Nat)"/>
    <property type="match status" value="1"/>
</dbReference>